<sequence>MLKLKLYLFLGKYIKYFRAMAENYLIKRIKNEILLHLKEYGSNDFEVIEQTYLKEGNKHIIKTDIKYPKKSILPYSFSYSFSLILEYNLDKDDIDKDIEFNDTTKKGRILIDYFNHFDNMNDINKSLILQYFQSLKNNK</sequence>
<organism evidence="1 2">
    <name type="scientific">Flavobacterium lipolyticum</name>
    <dbReference type="NCBI Taxonomy" id="2893754"/>
    <lineage>
        <taxon>Bacteria</taxon>
        <taxon>Pseudomonadati</taxon>
        <taxon>Bacteroidota</taxon>
        <taxon>Flavobacteriia</taxon>
        <taxon>Flavobacteriales</taxon>
        <taxon>Flavobacteriaceae</taxon>
        <taxon>Flavobacterium</taxon>
    </lineage>
</organism>
<gene>
    <name evidence="1" type="ORF">LNQ34_14355</name>
</gene>
<proteinExistence type="predicted"/>
<keyword evidence="2" id="KW-1185">Reference proteome</keyword>
<evidence type="ECO:0000313" key="2">
    <source>
        <dbReference type="Proteomes" id="UP001430700"/>
    </source>
</evidence>
<protein>
    <submittedName>
        <fullName evidence="1">Uncharacterized protein</fullName>
    </submittedName>
</protein>
<dbReference type="Proteomes" id="UP001430700">
    <property type="component" value="Unassembled WGS sequence"/>
</dbReference>
<dbReference type="EMBL" id="JAJJMN010000001">
    <property type="protein sequence ID" value="MCC9018947.1"/>
    <property type="molecule type" value="Genomic_DNA"/>
</dbReference>
<evidence type="ECO:0000313" key="1">
    <source>
        <dbReference type="EMBL" id="MCC9018947.1"/>
    </source>
</evidence>
<accession>A0ABS8M3P2</accession>
<name>A0ABS8M3P2_9FLAO</name>
<reference evidence="1" key="1">
    <citation type="submission" date="2021-11" db="EMBL/GenBank/DDBJ databases">
        <title>Description of novel Flavobacterium species.</title>
        <authorList>
            <person name="Saticioglu I.B."/>
            <person name="Ay H."/>
            <person name="Altun S."/>
            <person name="Duman M."/>
        </authorList>
    </citation>
    <scope>NUCLEOTIDE SEQUENCE</scope>
    <source>
        <strain evidence="1">F-126</strain>
    </source>
</reference>
<dbReference type="RefSeq" id="WP_230000229.1">
    <property type="nucleotide sequence ID" value="NZ_JAJJMN010000001.1"/>
</dbReference>
<comment type="caution">
    <text evidence="1">The sequence shown here is derived from an EMBL/GenBank/DDBJ whole genome shotgun (WGS) entry which is preliminary data.</text>
</comment>